<dbReference type="AlphaFoldDB" id="A0A0A9B124"/>
<evidence type="ECO:0000313" key="1">
    <source>
        <dbReference type="EMBL" id="JAD57659.1"/>
    </source>
</evidence>
<accession>A0A0A9B124</accession>
<name>A0A0A9B124_ARUDO</name>
<protein>
    <submittedName>
        <fullName evidence="1">Uncharacterized protein</fullName>
    </submittedName>
</protein>
<dbReference type="EMBL" id="GBRH01240236">
    <property type="protein sequence ID" value="JAD57659.1"/>
    <property type="molecule type" value="Transcribed_RNA"/>
</dbReference>
<reference evidence="1" key="1">
    <citation type="submission" date="2014-09" db="EMBL/GenBank/DDBJ databases">
        <authorList>
            <person name="Magalhaes I.L.F."/>
            <person name="Oliveira U."/>
            <person name="Santos F.R."/>
            <person name="Vidigal T.H.D.A."/>
            <person name="Brescovit A.D."/>
            <person name="Santos A.J."/>
        </authorList>
    </citation>
    <scope>NUCLEOTIDE SEQUENCE</scope>
    <source>
        <tissue evidence="1">Shoot tissue taken approximately 20 cm above the soil surface</tissue>
    </source>
</reference>
<sequence length="55" mass="6175">MFETNTELLKTSQLSNTGRRSSLNAIVVQISQVNEVAQLRGFPQVFILLDNLKVI</sequence>
<proteinExistence type="predicted"/>
<reference evidence="1" key="2">
    <citation type="journal article" date="2015" name="Data Brief">
        <title>Shoot transcriptome of the giant reed, Arundo donax.</title>
        <authorList>
            <person name="Barrero R.A."/>
            <person name="Guerrero F.D."/>
            <person name="Moolhuijzen P."/>
            <person name="Goolsby J.A."/>
            <person name="Tidwell J."/>
            <person name="Bellgard S.E."/>
            <person name="Bellgard M.I."/>
        </authorList>
    </citation>
    <scope>NUCLEOTIDE SEQUENCE</scope>
    <source>
        <tissue evidence="1">Shoot tissue taken approximately 20 cm above the soil surface</tissue>
    </source>
</reference>
<organism evidence="1">
    <name type="scientific">Arundo donax</name>
    <name type="common">Giant reed</name>
    <name type="synonym">Donax arundinaceus</name>
    <dbReference type="NCBI Taxonomy" id="35708"/>
    <lineage>
        <taxon>Eukaryota</taxon>
        <taxon>Viridiplantae</taxon>
        <taxon>Streptophyta</taxon>
        <taxon>Embryophyta</taxon>
        <taxon>Tracheophyta</taxon>
        <taxon>Spermatophyta</taxon>
        <taxon>Magnoliopsida</taxon>
        <taxon>Liliopsida</taxon>
        <taxon>Poales</taxon>
        <taxon>Poaceae</taxon>
        <taxon>PACMAD clade</taxon>
        <taxon>Arundinoideae</taxon>
        <taxon>Arundineae</taxon>
        <taxon>Arundo</taxon>
    </lineage>
</organism>